<accession>A0A1I6PQW6</accession>
<name>A0A1I6PQW6_9RHOB</name>
<proteinExistence type="predicted"/>
<evidence type="ECO:0000313" key="1">
    <source>
        <dbReference type="EMBL" id="SFS42576.1"/>
    </source>
</evidence>
<evidence type="ECO:0000313" key="2">
    <source>
        <dbReference type="Proteomes" id="UP000199392"/>
    </source>
</evidence>
<dbReference type="AlphaFoldDB" id="A0A1I6PQW6"/>
<dbReference type="EMBL" id="FOZW01000001">
    <property type="protein sequence ID" value="SFS42576.1"/>
    <property type="molecule type" value="Genomic_DNA"/>
</dbReference>
<reference evidence="2" key="1">
    <citation type="submission" date="2016-10" db="EMBL/GenBank/DDBJ databases">
        <authorList>
            <person name="Varghese N."/>
            <person name="Submissions S."/>
        </authorList>
    </citation>
    <scope>NUCLEOTIDE SEQUENCE [LARGE SCALE GENOMIC DNA]</scope>
    <source>
        <strain evidence="2">DSM 26894</strain>
    </source>
</reference>
<dbReference type="Proteomes" id="UP000199392">
    <property type="component" value="Unassembled WGS sequence"/>
</dbReference>
<gene>
    <name evidence="1" type="ORF">SAMN04488050_101706</name>
</gene>
<organism evidence="1 2">
    <name type="scientific">Alloyangia pacifica</name>
    <dbReference type="NCBI Taxonomy" id="311180"/>
    <lineage>
        <taxon>Bacteria</taxon>
        <taxon>Pseudomonadati</taxon>
        <taxon>Pseudomonadota</taxon>
        <taxon>Alphaproteobacteria</taxon>
        <taxon>Rhodobacterales</taxon>
        <taxon>Roseobacteraceae</taxon>
        <taxon>Alloyangia</taxon>
    </lineage>
</organism>
<dbReference type="STRING" id="311180.SAMN04488050_101706"/>
<keyword evidence="2" id="KW-1185">Reference proteome</keyword>
<dbReference type="RefSeq" id="WP_092421846.1">
    <property type="nucleotide sequence ID" value="NZ_FNCL01000002.1"/>
</dbReference>
<sequence length="112" mass="12466">MRSIENQIRELTTDGLLGMIRAAGRDAPSLLRRLPDDVLADLTVCIEARERPVYIDDLLIMIAAAIARCLKEDDAQTAREWAELFGVPARSLPERVARGFITAALHRNQRAA</sequence>
<protein>
    <submittedName>
        <fullName evidence="1">Uncharacterized protein</fullName>
    </submittedName>
</protein>